<name>A0A4S8HGD1_9BACT</name>
<proteinExistence type="predicted"/>
<gene>
    <name evidence="1" type="ORF">FAM09_24680</name>
</gene>
<organism evidence="1 2">
    <name type="scientific">Niastella caeni</name>
    <dbReference type="NCBI Taxonomy" id="2569763"/>
    <lineage>
        <taxon>Bacteria</taxon>
        <taxon>Pseudomonadati</taxon>
        <taxon>Bacteroidota</taxon>
        <taxon>Chitinophagia</taxon>
        <taxon>Chitinophagales</taxon>
        <taxon>Chitinophagaceae</taxon>
        <taxon>Niastella</taxon>
    </lineage>
</organism>
<evidence type="ECO:0000313" key="1">
    <source>
        <dbReference type="EMBL" id="THU34218.1"/>
    </source>
</evidence>
<protein>
    <submittedName>
        <fullName evidence="1">Uncharacterized protein</fullName>
    </submittedName>
</protein>
<sequence length="69" mass="8217">MNIADEIKGINDQLERIWNVVKHYPNNIGFASNLDAETKKMKRRTTKDDIKVQLIKNWNKDHPHYKINN</sequence>
<dbReference type="AlphaFoldDB" id="A0A4S8HGD1"/>
<keyword evidence="2" id="KW-1185">Reference proteome</keyword>
<evidence type="ECO:0000313" key="2">
    <source>
        <dbReference type="Proteomes" id="UP000306918"/>
    </source>
</evidence>
<dbReference type="RefSeq" id="WP_136579834.1">
    <property type="nucleotide sequence ID" value="NZ_STFF01000008.1"/>
</dbReference>
<comment type="caution">
    <text evidence="1">The sequence shown here is derived from an EMBL/GenBank/DDBJ whole genome shotgun (WGS) entry which is preliminary data.</text>
</comment>
<dbReference type="Proteomes" id="UP000306918">
    <property type="component" value="Unassembled WGS sequence"/>
</dbReference>
<accession>A0A4S8HGD1</accession>
<reference evidence="1 2" key="1">
    <citation type="submission" date="2019-04" db="EMBL/GenBank/DDBJ databases">
        <title>Niastella caeni sp. nov., isolated from activated sludge.</title>
        <authorList>
            <person name="Sheng M."/>
        </authorList>
    </citation>
    <scope>NUCLEOTIDE SEQUENCE [LARGE SCALE GENOMIC DNA]</scope>
    <source>
        <strain evidence="1 2">HX-2-15</strain>
    </source>
</reference>
<dbReference type="EMBL" id="STFF01000008">
    <property type="protein sequence ID" value="THU34218.1"/>
    <property type="molecule type" value="Genomic_DNA"/>
</dbReference>